<keyword evidence="4" id="KW-1185">Reference proteome</keyword>
<evidence type="ECO:0000313" key="3">
    <source>
        <dbReference type="EMBL" id="PVI02222.1"/>
    </source>
</evidence>
<organism evidence="3 4">
    <name type="scientific">Periconia macrospinosa</name>
    <dbReference type="NCBI Taxonomy" id="97972"/>
    <lineage>
        <taxon>Eukaryota</taxon>
        <taxon>Fungi</taxon>
        <taxon>Dikarya</taxon>
        <taxon>Ascomycota</taxon>
        <taxon>Pezizomycotina</taxon>
        <taxon>Dothideomycetes</taxon>
        <taxon>Pleosporomycetidae</taxon>
        <taxon>Pleosporales</taxon>
        <taxon>Massarineae</taxon>
        <taxon>Periconiaceae</taxon>
        <taxon>Periconia</taxon>
    </lineage>
</organism>
<dbReference type="AlphaFoldDB" id="A0A2V1DWB7"/>
<protein>
    <recommendedName>
        <fullName evidence="2">Aminoglycoside phosphotransferase domain-containing protein</fullName>
    </recommendedName>
</protein>
<evidence type="ECO:0000256" key="1">
    <source>
        <dbReference type="SAM" id="MobiDB-lite"/>
    </source>
</evidence>
<dbReference type="Pfam" id="PF01636">
    <property type="entry name" value="APH"/>
    <property type="match status" value="1"/>
</dbReference>
<feature type="domain" description="Aminoglycoside phosphotransferase" evidence="2">
    <location>
        <begin position="113"/>
        <end position="313"/>
    </location>
</feature>
<dbReference type="PANTHER" id="PTHR21310">
    <property type="entry name" value="AMINOGLYCOSIDE PHOSPHOTRANSFERASE-RELATED-RELATED"/>
    <property type="match status" value="1"/>
</dbReference>
<dbReference type="InterPro" id="IPR011009">
    <property type="entry name" value="Kinase-like_dom_sf"/>
</dbReference>
<dbReference type="InterPro" id="IPR002575">
    <property type="entry name" value="Aminoglycoside_PTrfase"/>
</dbReference>
<feature type="region of interest" description="Disordered" evidence="1">
    <location>
        <begin position="427"/>
        <end position="455"/>
    </location>
</feature>
<gene>
    <name evidence="3" type="ORF">DM02DRAFT_653690</name>
</gene>
<name>A0A2V1DWB7_9PLEO</name>
<sequence length="455" mass="53158">MSDTTRLLDDTTTDFEVEGDWDMLDNESRTSTERYNEEPHHIFNDKVMQLCKSTFAGLEIETEHMEGGSFNRVIGIAVKPAVRKRNTFCRIFWKLRSRLERLFEHGISPLPSAEYVVRIRRDRDAEYTIRHDVATLDFVRTRTLLPIPAVIKFDDSENNVLESAYMIQNRIFGVRLDLVWPELTQAQRYDGLRKITLMTAQLHNIMSDRAGVINPSPNYFKEPEIGKLHLLNPDRISKLPPASTPQTTFEFMMEAWERVEKFQRDFATDEFVMSVFYKIRKIIRALRDKGFFPDDDCFHFAHTDLFPRNILVQVTTYRAPFYFWPNISHPYYNDDSERCALLEPETDEGKELKSLFENLASKEWLRYAFTPEYVIARRIVWWLWTGCWGKPEFAEGNEIVRAWQQLHYNEELVDGYWPTVIDEGMGVNASPESEDGDGGVVVAQNQDGAEGSQRM</sequence>
<dbReference type="InterPro" id="IPR051678">
    <property type="entry name" value="AGP_Transferase"/>
</dbReference>
<dbReference type="Proteomes" id="UP000244855">
    <property type="component" value="Unassembled WGS sequence"/>
</dbReference>
<dbReference type="SUPFAM" id="SSF56112">
    <property type="entry name" value="Protein kinase-like (PK-like)"/>
    <property type="match status" value="1"/>
</dbReference>
<dbReference type="EMBL" id="KZ805345">
    <property type="protein sequence ID" value="PVI02222.1"/>
    <property type="molecule type" value="Genomic_DNA"/>
</dbReference>
<evidence type="ECO:0000259" key="2">
    <source>
        <dbReference type="Pfam" id="PF01636"/>
    </source>
</evidence>
<evidence type="ECO:0000313" key="4">
    <source>
        <dbReference type="Proteomes" id="UP000244855"/>
    </source>
</evidence>
<proteinExistence type="predicted"/>
<dbReference type="OrthoDB" id="10003767at2759"/>
<dbReference type="PANTHER" id="PTHR21310:SF56">
    <property type="entry name" value="AMINOGLYCOSIDE PHOSPHOTRANSFERASE DOMAIN-CONTAINING PROTEIN"/>
    <property type="match status" value="1"/>
</dbReference>
<accession>A0A2V1DWB7</accession>
<reference evidence="3 4" key="1">
    <citation type="journal article" date="2018" name="Sci. Rep.">
        <title>Comparative genomics provides insights into the lifestyle and reveals functional heterogeneity of dark septate endophytic fungi.</title>
        <authorList>
            <person name="Knapp D.G."/>
            <person name="Nemeth J.B."/>
            <person name="Barry K."/>
            <person name="Hainaut M."/>
            <person name="Henrissat B."/>
            <person name="Johnson J."/>
            <person name="Kuo A."/>
            <person name="Lim J.H.P."/>
            <person name="Lipzen A."/>
            <person name="Nolan M."/>
            <person name="Ohm R.A."/>
            <person name="Tamas L."/>
            <person name="Grigoriev I.V."/>
            <person name="Spatafora J.W."/>
            <person name="Nagy L.G."/>
            <person name="Kovacs G.M."/>
        </authorList>
    </citation>
    <scope>NUCLEOTIDE SEQUENCE [LARGE SCALE GENOMIC DNA]</scope>
    <source>
        <strain evidence="3 4">DSE2036</strain>
    </source>
</reference>